<comment type="caution">
    <text evidence="6">The sequence shown here is derived from an EMBL/GenBank/DDBJ whole genome shotgun (WGS) entry which is preliminary data.</text>
</comment>
<keyword evidence="7" id="KW-1185">Reference proteome</keyword>
<dbReference type="NCBIfam" id="NF003950">
    <property type="entry name" value="PRK05450.1-3"/>
    <property type="match status" value="1"/>
</dbReference>
<dbReference type="EC" id="2.7.7.38" evidence="5"/>
<dbReference type="Pfam" id="PF02348">
    <property type="entry name" value="CTP_transf_3"/>
    <property type="match status" value="1"/>
</dbReference>
<keyword evidence="5" id="KW-0963">Cytoplasm</keyword>
<dbReference type="GO" id="GO:0033468">
    <property type="term" value="P:CMP-keto-3-deoxy-D-manno-octulosonic acid biosynthetic process"/>
    <property type="evidence" value="ECO:0007669"/>
    <property type="project" value="UniProtKB-UniRule"/>
</dbReference>
<dbReference type="NCBIfam" id="TIGR00466">
    <property type="entry name" value="kdsB"/>
    <property type="match status" value="1"/>
</dbReference>
<evidence type="ECO:0000313" key="6">
    <source>
        <dbReference type="EMBL" id="KEQ13197.1"/>
    </source>
</evidence>
<dbReference type="STRING" id="1137799.GZ78_27070"/>
<dbReference type="CDD" id="cd02517">
    <property type="entry name" value="CMP-KDO-Synthetase"/>
    <property type="match status" value="1"/>
</dbReference>
<comment type="catalytic activity">
    <reaction evidence="5">
        <text>3-deoxy-alpha-D-manno-oct-2-ulosonate + CTP = CMP-3-deoxy-beta-D-manno-octulosonate + diphosphate</text>
        <dbReference type="Rhea" id="RHEA:23448"/>
        <dbReference type="ChEBI" id="CHEBI:33019"/>
        <dbReference type="ChEBI" id="CHEBI:37563"/>
        <dbReference type="ChEBI" id="CHEBI:85986"/>
        <dbReference type="ChEBI" id="CHEBI:85987"/>
        <dbReference type="EC" id="2.7.7.38"/>
    </reaction>
</comment>
<accession>A0A081N424</accession>
<keyword evidence="2 5" id="KW-0808">Transferase</keyword>
<dbReference type="UniPathway" id="UPA00358">
    <property type="reaction ID" value="UER00476"/>
</dbReference>
<organism evidence="6 7">
    <name type="scientific">Endozoicomonas numazuensis</name>
    <dbReference type="NCBI Taxonomy" id="1137799"/>
    <lineage>
        <taxon>Bacteria</taxon>
        <taxon>Pseudomonadati</taxon>
        <taxon>Pseudomonadota</taxon>
        <taxon>Gammaproteobacteria</taxon>
        <taxon>Oceanospirillales</taxon>
        <taxon>Endozoicomonadaceae</taxon>
        <taxon>Endozoicomonas</taxon>
    </lineage>
</organism>
<protein>
    <recommendedName>
        <fullName evidence="5">3-deoxy-manno-octulosonate cytidylyltransferase</fullName>
        <ecNumber evidence="5">2.7.7.38</ecNumber>
    </recommendedName>
    <alternativeName>
        <fullName evidence="5">CMP-2-keto-3-deoxyoctulosonic acid synthase</fullName>
        <shortName evidence="5">CKS</shortName>
        <shortName evidence="5">CMP-KDO synthase</shortName>
    </alternativeName>
</protein>
<dbReference type="HAMAP" id="MF_00057">
    <property type="entry name" value="KdsB"/>
    <property type="match status" value="1"/>
</dbReference>
<dbReference type="PANTHER" id="PTHR42866:SF2">
    <property type="entry name" value="3-DEOXY-MANNO-OCTULOSONATE CYTIDYLYLTRANSFERASE, MITOCHONDRIAL"/>
    <property type="match status" value="1"/>
</dbReference>
<evidence type="ECO:0000256" key="5">
    <source>
        <dbReference type="HAMAP-Rule" id="MF_00057"/>
    </source>
</evidence>
<dbReference type="InterPro" id="IPR004528">
    <property type="entry name" value="KdsB"/>
</dbReference>
<keyword evidence="3 5" id="KW-0548">Nucleotidyltransferase</keyword>
<evidence type="ECO:0000256" key="3">
    <source>
        <dbReference type="ARBA" id="ARBA00022695"/>
    </source>
</evidence>
<comment type="subcellular location">
    <subcellularLocation>
        <location evidence="5">Cytoplasm</location>
    </subcellularLocation>
    <subcellularLocation>
        <location evidence="1">Membrane</location>
    </subcellularLocation>
</comment>
<evidence type="ECO:0000313" key="7">
    <source>
        <dbReference type="Proteomes" id="UP000028073"/>
    </source>
</evidence>
<dbReference type="EMBL" id="JOKH01000009">
    <property type="protein sequence ID" value="KEQ13197.1"/>
    <property type="molecule type" value="Genomic_DNA"/>
</dbReference>
<name>A0A081N424_9GAMM</name>
<dbReference type="InterPro" id="IPR029044">
    <property type="entry name" value="Nucleotide-diphossugar_trans"/>
</dbReference>
<dbReference type="InterPro" id="IPR003329">
    <property type="entry name" value="Cytidylyl_trans"/>
</dbReference>
<comment type="function">
    <text evidence="5">Activates KDO (a required 8-carbon sugar) for incorporation into bacterial lipopolysaccharide in Gram-negative bacteria.</text>
</comment>
<dbReference type="GO" id="GO:0009103">
    <property type="term" value="P:lipopolysaccharide biosynthetic process"/>
    <property type="evidence" value="ECO:0007669"/>
    <property type="project" value="UniProtKB-UniRule"/>
</dbReference>
<sequence>MSASTAPFTVVIPARFNSSRLPGKPLADICGKPMIQHVYERACESRATRVIIATDNERIIKVAESFGAEACMTLAGHPSGTDRLQEVTRLHEMSDNEVIVNVQGDEPLIPAKVIDQVAGNLIQATSAGAATLSEPVRNREDLFNPNVVKVVTDREGFALYFSRAPMPWARNEFSNSGDSLPAVDIFRRHIGIYAYRVSLLNQYVQWEQSPVESIESLEQLRLLWNGHRIHVADAMEAPPHGVDTEEDLNAVRALMKSRLADIS</sequence>
<gene>
    <name evidence="5" type="primary">kdsB</name>
    <name evidence="6" type="ORF">GZ78_27070</name>
</gene>
<comment type="pathway">
    <text evidence="5">Nucleotide-sugar biosynthesis; CMP-3-deoxy-D-manno-octulosonate biosynthesis; CMP-3-deoxy-D-manno-octulosonate from 3-deoxy-D-manno-octulosonate and CTP: step 1/1.</text>
</comment>
<dbReference type="AlphaFoldDB" id="A0A081N424"/>
<dbReference type="NCBIfam" id="NF003952">
    <property type="entry name" value="PRK05450.1-5"/>
    <property type="match status" value="1"/>
</dbReference>
<dbReference type="GO" id="GO:0008690">
    <property type="term" value="F:3-deoxy-manno-octulosonate cytidylyltransferase activity"/>
    <property type="evidence" value="ECO:0007669"/>
    <property type="project" value="UniProtKB-UniRule"/>
</dbReference>
<dbReference type="NCBIfam" id="NF009905">
    <property type="entry name" value="PRK13368.1"/>
    <property type="match status" value="1"/>
</dbReference>
<evidence type="ECO:0000256" key="1">
    <source>
        <dbReference type="ARBA" id="ARBA00004370"/>
    </source>
</evidence>
<dbReference type="PANTHER" id="PTHR42866">
    <property type="entry name" value="3-DEOXY-MANNO-OCTULOSONATE CYTIDYLYLTRANSFERASE"/>
    <property type="match status" value="1"/>
</dbReference>
<comment type="similarity">
    <text evidence="5">Belongs to the KdsB family.</text>
</comment>
<evidence type="ECO:0000256" key="2">
    <source>
        <dbReference type="ARBA" id="ARBA00022679"/>
    </source>
</evidence>
<dbReference type="Proteomes" id="UP000028073">
    <property type="component" value="Unassembled WGS sequence"/>
</dbReference>
<dbReference type="SUPFAM" id="SSF53448">
    <property type="entry name" value="Nucleotide-diphospho-sugar transferases"/>
    <property type="match status" value="1"/>
</dbReference>
<dbReference type="GO" id="GO:0005829">
    <property type="term" value="C:cytosol"/>
    <property type="evidence" value="ECO:0007669"/>
    <property type="project" value="TreeGrafter"/>
</dbReference>
<dbReference type="RefSeq" id="WP_034842455.1">
    <property type="nucleotide sequence ID" value="NZ_JOKH01000009.1"/>
</dbReference>
<keyword evidence="4 5" id="KW-0448">Lipopolysaccharide biosynthesis</keyword>
<dbReference type="GO" id="GO:0016020">
    <property type="term" value="C:membrane"/>
    <property type="evidence" value="ECO:0007669"/>
    <property type="project" value="UniProtKB-SubCell"/>
</dbReference>
<evidence type="ECO:0000256" key="4">
    <source>
        <dbReference type="ARBA" id="ARBA00022985"/>
    </source>
</evidence>
<dbReference type="OrthoDB" id="9815559at2"/>
<dbReference type="FunFam" id="3.90.550.10:FF:000011">
    <property type="entry name" value="3-deoxy-manno-octulosonate cytidylyltransferase"/>
    <property type="match status" value="1"/>
</dbReference>
<proteinExistence type="inferred from homology"/>
<dbReference type="eggNOG" id="COG1212">
    <property type="taxonomic scope" value="Bacteria"/>
</dbReference>
<reference evidence="6 7" key="1">
    <citation type="submission" date="2014-06" db="EMBL/GenBank/DDBJ databases">
        <title>Whole Genome Sequences of Three Symbiotic Endozoicomonas Bacteria.</title>
        <authorList>
            <person name="Neave M.J."/>
            <person name="Apprill A."/>
            <person name="Voolstra C.R."/>
        </authorList>
    </citation>
    <scope>NUCLEOTIDE SEQUENCE [LARGE SCALE GENOMIC DNA]</scope>
    <source>
        <strain evidence="6 7">DSM 25634</strain>
    </source>
</reference>
<dbReference type="Gene3D" id="3.90.550.10">
    <property type="entry name" value="Spore Coat Polysaccharide Biosynthesis Protein SpsA, Chain A"/>
    <property type="match status" value="1"/>
</dbReference>